<name>A0AAV7LNF7_PLEWA</name>
<gene>
    <name evidence="1" type="ORF">NDU88_005036</name>
</gene>
<evidence type="ECO:0000313" key="2">
    <source>
        <dbReference type="Proteomes" id="UP001066276"/>
    </source>
</evidence>
<organism evidence="1 2">
    <name type="scientific">Pleurodeles waltl</name>
    <name type="common">Iberian ribbed newt</name>
    <dbReference type="NCBI Taxonomy" id="8319"/>
    <lineage>
        <taxon>Eukaryota</taxon>
        <taxon>Metazoa</taxon>
        <taxon>Chordata</taxon>
        <taxon>Craniata</taxon>
        <taxon>Vertebrata</taxon>
        <taxon>Euteleostomi</taxon>
        <taxon>Amphibia</taxon>
        <taxon>Batrachia</taxon>
        <taxon>Caudata</taxon>
        <taxon>Salamandroidea</taxon>
        <taxon>Salamandridae</taxon>
        <taxon>Pleurodelinae</taxon>
        <taxon>Pleurodeles</taxon>
    </lineage>
</organism>
<protein>
    <submittedName>
        <fullName evidence="1">Uncharacterized protein</fullName>
    </submittedName>
</protein>
<comment type="caution">
    <text evidence="1">The sequence shown here is derived from an EMBL/GenBank/DDBJ whole genome shotgun (WGS) entry which is preliminary data.</text>
</comment>
<dbReference type="InterPro" id="IPR042566">
    <property type="entry name" value="L1_C"/>
</dbReference>
<proteinExistence type="predicted"/>
<dbReference type="EMBL" id="JANPWB010000015">
    <property type="protein sequence ID" value="KAJ1091922.1"/>
    <property type="molecule type" value="Genomic_DNA"/>
</dbReference>
<dbReference type="AlphaFoldDB" id="A0AAV7LNF7"/>
<dbReference type="Proteomes" id="UP001066276">
    <property type="component" value="Chromosome 11"/>
</dbReference>
<sequence length="72" mass="8276">MAFRLARERKDLTYQGGSISFFLDFTVAVQGDCREVLLVKQQLQTTGIAFAILYAACLHFDHHRCQRIFVIP</sequence>
<keyword evidence="2" id="KW-1185">Reference proteome</keyword>
<accession>A0AAV7LNF7</accession>
<reference evidence="1" key="1">
    <citation type="journal article" date="2022" name="bioRxiv">
        <title>Sequencing and chromosome-scale assembly of the giantPleurodeles waltlgenome.</title>
        <authorList>
            <person name="Brown T."/>
            <person name="Elewa A."/>
            <person name="Iarovenko S."/>
            <person name="Subramanian E."/>
            <person name="Araus A.J."/>
            <person name="Petzold A."/>
            <person name="Susuki M."/>
            <person name="Suzuki K.-i.T."/>
            <person name="Hayashi T."/>
            <person name="Toyoda A."/>
            <person name="Oliveira C."/>
            <person name="Osipova E."/>
            <person name="Leigh N.D."/>
            <person name="Simon A."/>
            <person name="Yun M.H."/>
        </authorList>
    </citation>
    <scope>NUCLEOTIDE SEQUENCE</scope>
    <source>
        <strain evidence="1">20211129_DDA</strain>
        <tissue evidence="1">Liver</tissue>
    </source>
</reference>
<evidence type="ECO:0000313" key="1">
    <source>
        <dbReference type="EMBL" id="KAJ1091922.1"/>
    </source>
</evidence>
<dbReference type="Gene3D" id="3.30.250.20">
    <property type="entry name" value="L1 transposable element, C-terminal domain"/>
    <property type="match status" value="1"/>
</dbReference>